<sequence>MSAALFLGLLGHTAPLAAENTSTPGLELAYSLERATQGLSISEDGRKSISQRYSTTLPPQIVELLDDNSTVLYSNTAWNSYNSSDPTSDPCKTFLGIDGSRMGPDGRYWTVNGSTKLVGANLTNDAVDKLYYLDAMKASDSGIDDVRYNAAGDVAYMSDTAGALLVMNMTTGRLNSKTL</sequence>
<keyword evidence="1" id="KW-0732">Signal</keyword>
<dbReference type="RefSeq" id="XP_025564989.1">
    <property type="nucleotide sequence ID" value="XM_025712070.1"/>
</dbReference>
<gene>
    <name evidence="2" type="ORF">BO88DRAFT_479382</name>
</gene>
<dbReference type="AlphaFoldDB" id="A0A319BEN4"/>
<keyword evidence="3" id="KW-1185">Reference proteome</keyword>
<dbReference type="Proteomes" id="UP000248405">
    <property type="component" value="Unassembled WGS sequence"/>
</dbReference>
<protein>
    <recommendedName>
        <fullName evidence="4">Major royal jelly protein</fullName>
    </recommendedName>
</protein>
<dbReference type="Gene3D" id="2.120.10.30">
    <property type="entry name" value="TolB, C-terminal domain"/>
    <property type="match status" value="1"/>
</dbReference>
<dbReference type="GeneID" id="37216662"/>
<evidence type="ECO:0000256" key="1">
    <source>
        <dbReference type="SAM" id="SignalP"/>
    </source>
</evidence>
<feature type="chain" id="PRO_5016239208" description="Major royal jelly protein" evidence="1">
    <location>
        <begin position="19"/>
        <end position="179"/>
    </location>
</feature>
<dbReference type="EMBL" id="KZ821619">
    <property type="protein sequence ID" value="PYH71195.1"/>
    <property type="molecule type" value="Genomic_DNA"/>
</dbReference>
<proteinExistence type="predicted"/>
<feature type="signal peptide" evidence="1">
    <location>
        <begin position="1"/>
        <end position="18"/>
    </location>
</feature>
<evidence type="ECO:0008006" key="4">
    <source>
        <dbReference type="Google" id="ProtNLM"/>
    </source>
</evidence>
<dbReference type="OrthoDB" id="7776143at2759"/>
<evidence type="ECO:0000313" key="2">
    <source>
        <dbReference type="EMBL" id="PYH71195.1"/>
    </source>
</evidence>
<name>A0A319BEN4_ASPVC</name>
<reference evidence="2" key="1">
    <citation type="submission" date="2016-12" db="EMBL/GenBank/DDBJ databases">
        <title>The genomes of Aspergillus section Nigri reveals drivers in fungal speciation.</title>
        <authorList>
            <consortium name="DOE Joint Genome Institute"/>
            <person name="Vesth T.C."/>
            <person name="Nybo J."/>
            <person name="Theobald S."/>
            <person name="Brandl J."/>
            <person name="Frisvad J.C."/>
            <person name="Nielsen K.F."/>
            <person name="Lyhne E.K."/>
            <person name="Kogle M.E."/>
            <person name="Kuo A."/>
            <person name="Riley R."/>
            <person name="Clum A."/>
            <person name="Nolan M."/>
            <person name="Lipzen A."/>
            <person name="Salamov A."/>
            <person name="Henrissat B."/>
            <person name="Wiebenga A."/>
            <person name="De Vries R.P."/>
            <person name="Grigoriev I.V."/>
            <person name="Mortensen U.H."/>
            <person name="Andersen M.R."/>
            <person name="Baker S.E."/>
        </authorList>
    </citation>
    <scope>NUCLEOTIDE SEQUENCE [LARGE SCALE GENOMIC DNA]</scope>
    <source>
        <strain evidence="2">CBS 113365</strain>
    </source>
</reference>
<dbReference type="InterPro" id="IPR011042">
    <property type="entry name" value="6-blade_b-propeller_TolB-like"/>
</dbReference>
<accession>A0A319BEN4</accession>
<evidence type="ECO:0000313" key="3">
    <source>
        <dbReference type="Proteomes" id="UP000248405"/>
    </source>
</evidence>
<organism evidence="2 3">
    <name type="scientific">Aspergillus vadensis (strain CBS 113365 / IMI 142717 / IBT 24658)</name>
    <dbReference type="NCBI Taxonomy" id="1448311"/>
    <lineage>
        <taxon>Eukaryota</taxon>
        <taxon>Fungi</taxon>
        <taxon>Dikarya</taxon>
        <taxon>Ascomycota</taxon>
        <taxon>Pezizomycotina</taxon>
        <taxon>Eurotiomycetes</taxon>
        <taxon>Eurotiomycetidae</taxon>
        <taxon>Eurotiales</taxon>
        <taxon>Aspergillaceae</taxon>
        <taxon>Aspergillus</taxon>
        <taxon>Aspergillus subgen. Circumdati</taxon>
    </lineage>
</organism>